<dbReference type="GO" id="GO:0070824">
    <property type="term" value="C:SHREC complex"/>
    <property type="evidence" value="ECO:0007669"/>
    <property type="project" value="InterPro"/>
</dbReference>
<dbReference type="PANTHER" id="PTHR38046:SF1">
    <property type="entry name" value="CRYPTIC LOCI REGULATOR 2"/>
    <property type="match status" value="1"/>
</dbReference>
<evidence type="ECO:0000259" key="2">
    <source>
        <dbReference type="PROSITE" id="PS50020"/>
    </source>
</evidence>
<feature type="region of interest" description="Disordered" evidence="1">
    <location>
        <begin position="162"/>
        <end position="199"/>
    </location>
</feature>
<accession>A0A316UBR5</accession>
<dbReference type="InterPro" id="IPR001202">
    <property type="entry name" value="WW_dom"/>
</dbReference>
<dbReference type="GO" id="GO:0031934">
    <property type="term" value="C:mating-type region heterochromatin"/>
    <property type="evidence" value="ECO:0007669"/>
    <property type="project" value="TreeGrafter"/>
</dbReference>
<feature type="compositionally biased region" description="Polar residues" evidence="1">
    <location>
        <begin position="834"/>
        <end position="844"/>
    </location>
</feature>
<dbReference type="Gene3D" id="2.20.70.10">
    <property type="match status" value="1"/>
</dbReference>
<evidence type="ECO:0000256" key="1">
    <source>
        <dbReference type="SAM" id="MobiDB-lite"/>
    </source>
</evidence>
<dbReference type="InterPro" id="IPR036020">
    <property type="entry name" value="WW_dom_sf"/>
</dbReference>
<sequence length="905" mass="97942">MTDQNGTSHPSTSAGIDPRKDPAIFRPEGIIVFPRSDGDPSYVAPNTVKPPASAVEVNYFHIMAPGESKYERWSSLIGADLATWAGQPSKPPNGKEWKLASYPADYQMSEQRKGPRESYRTDQYLYGSAGHRFRSTKEFLPHAQWLIMNDGSSCQCKYCPGGRPRGGGGGSNDSPKEKRERPVRVGRPPAANKKLAPTNSYKVKTQDLPRPQDRPSLGVTVPSIPLRDTEMARTAAAGKGDCEGYRIGEIVWAILEPPVQDPTDSKRVIDKWPAHVEDVKTISNVAPTLPKPAAPSDPRRAKAKNGQQSDAAESTSFSLEGRVKQDRHYDIILVGTPEDRGRVPESRLLPFLVGFVTEEVKHSPFGKMEEHAWLSDATGFPSKLHLLEPPPSESARPSYSKVAGALAFSLTSCAYLRSRYRVTDPFQLPEGVTADAERESAILDRPNGLGNGQASSASTLTDTVNPADTEIRASLADRRGRDDDRPSRVFRSAKNTSYKGGIYYQGVFAGLERIWVGDVVRLRLRDKEVKDMMEALAADKRLARKSDAGEGADTKGTYIMRLRAITKEGSRVQAAGSVYQVMTQTEFDAKKAVEKALFDATPQKNDDVFGFEKQFAFPALGLLSANGQELPASPPISDGFVLSRVNAESREVVFDMTKVAGRLYPSLAKLGDPEQIYSMKDVQKLVFSKYQDTMDANFARLSLIGALPGLVKSMNMEYWEQRSGAELMRSCFDASRGEIYHHIRQLLEGPPGGVKGSKDALTQQATDDITAVAAAAAAAATEAGGEASSTPTSNGANKRKSAGDDTSSAPWGPQSKRTATQPGDTPVRGAAGASGTNATPTSRAVGSPSKAAGTPTAAKPARPPVVEDPALPPLREGWIVQSSRNGHGVYYAHPATKTTTWERPI</sequence>
<feature type="compositionally biased region" description="Low complexity" evidence="1">
    <location>
        <begin position="847"/>
        <end position="860"/>
    </location>
</feature>
<feature type="region of interest" description="Disordered" evidence="1">
    <location>
        <begin position="781"/>
        <end position="870"/>
    </location>
</feature>
<dbReference type="EMBL" id="KZ819322">
    <property type="protein sequence ID" value="PWN22636.1"/>
    <property type="molecule type" value="Genomic_DNA"/>
</dbReference>
<dbReference type="GeneID" id="37017377"/>
<dbReference type="InterPro" id="IPR038986">
    <property type="entry name" value="Clr2"/>
</dbReference>
<feature type="compositionally biased region" description="Polar residues" evidence="1">
    <location>
        <begin position="452"/>
        <end position="466"/>
    </location>
</feature>
<feature type="compositionally biased region" description="Basic and acidic residues" evidence="1">
    <location>
        <begin position="174"/>
        <end position="183"/>
    </location>
</feature>
<dbReference type="AlphaFoldDB" id="A0A316UBR5"/>
<dbReference type="OrthoDB" id="2421327at2759"/>
<feature type="compositionally biased region" description="Low complexity" evidence="1">
    <location>
        <begin position="781"/>
        <end position="790"/>
    </location>
</feature>
<protein>
    <recommendedName>
        <fullName evidence="2">WW domain-containing protein</fullName>
    </recommendedName>
</protein>
<dbReference type="InterPro" id="IPR031915">
    <property type="entry name" value="Clr2_N"/>
</dbReference>
<dbReference type="InterPro" id="IPR018839">
    <property type="entry name" value="Tscrpt-silencing_Clr2_C"/>
</dbReference>
<name>A0A316UBR5_9BASI</name>
<dbReference type="RefSeq" id="XP_025349796.1">
    <property type="nucleotide sequence ID" value="XM_025495643.1"/>
</dbReference>
<dbReference type="PROSITE" id="PS01159">
    <property type="entry name" value="WW_DOMAIN_1"/>
    <property type="match status" value="1"/>
</dbReference>
<feature type="compositionally biased region" description="Polar residues" evidence="1">
    <location>
        <begin position="1"/>
        <end position="14"/>
    </location>
</feature>
<gene>
    <name evidence="3" type="ORF">BCV69DRAFT_92725</name>
</gene>
<dbReference type="CDD" id="cd00201">
    <property type="entry name" value="WW"/>
    <property type="match status" value="1"/>
</dbReference>
<keyword evidence="4" id="KW-1185">Reference proteome</keyword>
<dbReference type="GO" id="GO:0033553">
    <property type="term" value="C:rDNA heterochromatin"/>
    <property type="evidence" value="ECO:0007669"/>
    <property type="project" value="TreeGrafter"/>
</dbReference>
<dbReference type="Pfam" id="PF00397">
    <property type="entry name" value="WW"/>
    <property type="match status" value="1"/>
</dbReference>
<evidence type="ECO:0000313" key="3">
    <source>
        <dbReference type="EMBL" id="PWN22636.1"/>
    </source>
</evidence>
<organism evidence="3 4">
    <name type="scientific">Pseudomicrostroma glucosiphilum</name>
    <dbReference type="NCBI Taxonomy" id="1684307"/>
    <lineage>
        <taxon>Eukaryota</taxon>
        <taxon>Fungi</taxon>
        <taxon>Dikarya</taxon>
        <taxon>Basidiomycota</taxon>
        <taxon>Ustilaginomycotina</taxon>
        <taxon>Exobasidiomycetes</taxon>
        <taxon>Microstromatales</taxon>
        <taxon>Microstromatales incertae sedis</taxon>
        <taxon>Pseudomicrostroma</taxon>
    </lineage>
</organism>
<dbReference type="PROSITE" id="PS50020">
    <property type="entry name" value="WW_DOMAIN_2"/>
    <property type="match status" value="1"/>
</dbReference>
<feature type="region of interest" description="Disordered" evidence="1">
    <location>
        <begin position="285"/>
        <end position="317"/>
    </location>
</feature>
<dbReference type="GO" id="GO:0030466">
    <property type="term" value="P:silent mating-type cassette heterochromatin formation"/>
    <property type="evidence" value="ECO:0007669"/>
    <property type="project" value="TreeGrafter"/>
</dbReference>
<dbReference type="Pfam" id="PF16761">
    <property type="entry name" value="Clr2_transil"/>
    <property type="match status" value="1"/>
</dbReference>
<proteinExistence type="predicted"/>
<evidence type="ECO:0000313" key="4">
    <source>
        <dbReference type="Proteomes" id="UP000245942"/>
    </source>
</evidence>
<reference evidence="3 4" key="1">
    <citation type="journal article" date="2018" name="Mol. Biol. Evol.">
        <title>Broad Genomic Sampling Reveals a Smut Pathogenic Ancestry of the Fungal Clade Ustilaginomycotina.</title>
        <authorList>
            <person name="Kijpornyongpan T."/>
            <person name="Mondo S.J."/>
            <person name="Barry K."/>
            <person name="Sandor L."/>
            <person name="Lee J."/>
            <person name="Lipzen A."/>
            <person name="Pangilinan J."/>
            <person name="LaButti K."/>
            <person name="Hainaut M."/>
            <person name="Henrissat B."/>
            <person name="Grigoriev I.V."/>
            <person name="Spatafora J.W."/>
            <person name="Aime M.C."/>
        </authorList>
    </citation>
    <scope>NUCLEOTIDE SEQUENCE [LARGE SCALE GENOMIC DNA]</scope>
    <source>
        <strain evidence="3 4">MCA 4718</strain>
    </source>
</reference>
<dbReference type="STRING" id="1684307.A0A316UBR5"/>
<dbReference type="Pfam" id="PF10383">
    <property type="entry name" value="Clr2"/>
    <property type="match status" value="1"/>
</dbReference>
<dbReference type="PANTHER" id="PTHR38046">
    <property type="entry name" value="CRYPTIC LOCI REGULATOR 2"/>
    <property type="match status" value="1"/>
</dbReference>
<dbReference type="Proteomes" id="UP000245942">
    <property type="component" value="Unassembled WGS sequence"/>
</dbReference>
<feature type="compositionally biased region" description="Polar residues" evidence="1">
    <location>
        <begin position="804"/>
        <end position="823"/>
    </location>
</feature>
<dbReference type="SUPFAM" id="SSF51045">
    <property type="entry name" value="WW domain"/>
    <property type="match status" value="1"/>
</dbReference>
<feature type="region of interest" description="Disordered" evidence="1">
    <location>
        <begin position="1"/>
        <end position="23"/>
    </location>
</feature>
<feature type="domain" description="WW" evidence="2">
    <location>
        <begin position="872"/>
        <end position="905"/>
    </location>
</feature>
<feature type="region of interest" description="Disordered" evidence="1">
    <location>
        <begin position="445"/>
        <end position="467"/>
    </location>
</feature>
<feature type="compositionally biased region" description="Polar residues" evidence="1">
    <location>
        <begin position="305"/>
        <end position="317"/>
    </location>
</feature>